<dbReference type="InterPro" id="IPR036271">
    <property type="entry name" value="Tet_transcr_reg_TetR-rel_C_sf"/>
</dbReference>
<reference evidence="5 6" key="1">
    <citation type="submission" date="2016-12" db="EMBL/GenBank/DDBJ databases">
        <title>Comparison of Traditional DNA-DNA Hybridization with In Silico Genomic Analysis.</title>
        <authorList>
            <person name="Nicholson A.C."/>
            <person name="Humrighouse B.W."/>
            <person name="Graziano J."/>
            <person name="Lasker B."/>
            <person name="Whitney A.M."/>
            <person name="Mcquiston J.R."/>
        </authorList>
    </citation>
    <scope>NUCLEOTIDE SEQUENCE [LARGE SCALE GENOMIC DNA]</scope>
    <source>
        <strain evidence="5 6">H2240</strain>
    </source>
</reference>
<dbReference type="AlphaFoldDB" id="A0A212AF82"/>
<comment type="caution">
    <text evidence="5">The sequence shown here is derived from an EMBL/GenBank/DDBJ whole genome shotgun (WGS) entry which is preliminary data.</text>
</comment>
<dbReference type="Proteomes" id="UP000196878">
    <property type="component" value="Unassembled WGS sequence"/>
</dbReference>
<dbReference type="PANTHER" id="PTHR30055">
    <property type="entry name" value="HTH-TYPE TRANSCRIPTIONAL REGULATOR RUTR"/>
    <property type="match status" value="1"/>
</dbReference>
<evidence type="ECO:0000256" key="1">
    <source>
        <dbReference type="ARBA" id="ARBA00023125"/>
    </source>
</evidence>
<dbReference type="PRINTS" id="PR00455">
    <property type="entry name" value="HTHTETR"/>
</dbReference>
<feature type="region of interest" description="Disordered" evidence="3">
    <location>
        <begin position="1"/>
        <end position="22"/>
    </location>
</feature>
<evidence type="ECO:0000256" key="3">
    <source>
        <dbReference type="SAM" id="MobiDB-lite"/>
    </source>
</evidence>
<dbReference type="SUPFAM" id="SSF46689">
    <property type="entry name" value="Homeodomain-like"/>
    <property type="match status" value="1"/>
</dbReference>
<dbReference type="GO" id="GO:0003700">
    <property type="term" value="F:DNA-binding transcription factor activity"/>
    <property type="evidence" value="ECO:0007669"/>
    <property type="project" value="TreeGrafter"/>
</dbReference>
<evidence type="ECO:0000313" key="5">
    <source>
        <dbReference type="EMBL" id="OWJ80147.1"/>
    </source>
</evidence>
<dbReference type="InterPro" id="IPR001647">
    <property type="entry name" value="HTH_TetR"/>
</dbReference>
<organism evidence="5 6">
    <name type="scientific">Haematobacter genomosp. 1</name>
    <dbReference type="NCBI Taxonomy" id="366618"/>
    <lineage>
        <taxon>Bacteria</taxon>
        <taxon>Pseudomonadati</taxon>
        <taxon>Pseudomonadota</taxon>
        <taxon>Alphaproteobacteria</taxon>
        <taxon>Rhodobacterales</taxon>
        <taxon>Paracoccaceae</taxon>
        <taxon>Haematobacter</taxon>
    </lineage>
</organism>
<accession>A0A212AF82</accession>
<dbReference type="OrthoDB" id="8478851at2"/>
<proteinExistence type="predicted"/>
<dbReference type="Pfam" id="PF00440">
    <property type="entry name" value="TetR_N"/>
    <property type="match status" value="1"/>
</dbReference>
<dbReference type="PROSITE" id="PS50977">
    <property type="entry name" value="HTH_TETR_2"/>
    <property type="match status" value="1"/>
</dbReference>
<protein>
    <submittedName>
        <fullName evidence="5">TetR family transcriptional regulator</fullName>
    </submittedName>
</protein>
<evidence type="ECO:0000256" key="2">
    <source>
        <dbReference type="PROSITE-ProRule" id="PRU00335"/>
    </source>
</evidence>
<feature type="domain" description="HTH tetR-type" evidence="4">
    <location>
        <begin position="21"/>
        <end position="81"/>
    </location>
</feature>
<dbReference type="PANTHER" id="PTHR30055:SF223">
    <property type="entry name" value="HTH-TYPE TRANSCRIPTIONAL REGULATOR UIDR"/>
    <property type="match status" value="1"/>
</dbReference>
<name>A0A212AF82_9RHOB</name>
<dbReference type="RefSeq" id="WP_088213981.1">
    <property type="nucleotide sequence ID" value="NZ_NIPW01000005.1"/>
</dbReference>
<dbReference type="InterPro" id="IPR050109">
    <property type="entry name" value="HTH-type_TetR-like_transc_reg"/>
</dbReference>
<dbReference type="InterPro" id="IPR009057">
    <property type="entry name" value="Homeodomain-like_sf"/>
</dbReference>
<dbReference type="EMBL" id="NIPW01000005">
    <property type="protein sequence ID" value="OWJ80147.1"/>
    <property type="molecule type" value="Genomic_DNA"/>
</dbReference>
<dbReference type="GO" id="GO:0000976">
    <property type="term" value="F:transcription cis-regulatory region binding"/>
    <property type="evidence" value="ECO:0007669"/>
    <property type="project" value="TreeGrafter"/>
</dbReference>
<feature type="DNA-binding region" description="H-T-H motif" evidence="2">
    <location>
        <begin position="44"/>
        <end position="63"/>
    </location>
</feature>
<sequence length="209" mass="22749">MPTDASLPRPATRGPSPAKTQRTQTAILDAAMAEFLEYGVAGARMDRIARRAGMAKGTPYRYYPTKEALFEGVVERAMDERNALRDTPVFLPGETLGQHFRRVMLPVAEQLEASGRASLARLVLAEGGASRFLAETYFRSIYEPTNAYISAAIRIGIARGEVCDPRLAENPQLLVAPLWVAMVEGGVLNPGGEISAAHLLELQISLFFS</sequence>
<dbReference type="SUPFAM" id="SSF48498">
    <property type="entry name" value="Tetracyclin repressor-like, C-terminal domain"/>
    <property type="match status" value="1"/>
</dbReference>
<keyword evidence="6" id="KW-1185">Reference proteome</keyword>
<evidence type="ECO:0000313" key="6">
    <source>
        <dbReference type="Proteomes" id="UP000196878"/>
    </source>
</evidence>
<evidence type="ECO:0000259" key="4">
    <source>
        <dbReference type="PROSITE" id="PS50977"/>
    </source>
</evidence>
<keyword evidence="1 2" id="KW-0238">DNA-binding</keyword>
<dbReference type="Gene3D" id="1.10.357.10">
    <property type="entry name" value="Tetracycline Repressor, domain 2"/>
    <property type="match status" value="1"/>
</dbReference>
<gene>
    <name evidence="5" type="ORF">CDV49_02380</name>
</gene>